<dbReference type="Pfam" id="PF06083">
    <property type="entry name" value="IL17"/>
    <property type="match status" value="1"/>
</dbReference>
<dbReference type="Proteomes" id="UP000694389">
    <property type="component" value="Unassembled WGS sequence"/>
</dbReference>
<dbReference type="InterPro" id="IPR020440">
    <property type="entry name" value="IL-17_chr"/>
</dbReference>
<protein>
    <submittedName>
        <fullName evidence="7">Interleukin 17 D</fullName>
    </submittedName>
</protein>
<keyword evidence="3" id="KW-0202">Cytokine</keyword>
<dbReference type="Ensembl" id="ENSDLAT00005067842.1">
    <property type="protein sequence ID" value="ENSDLAP00005077716.1"/>
    <property type="gene ID" value="ENSDLAG00005034465.1"/>
</dbReference>
<evidence type="ECO:0000313" key="7">
    <source>
        <dbReference type="EMBL" id="AIK66539.1"/>
    </source>
</evidence>
<dbReference type="GO" id="GO:0005615">
    <property type="term" value="C:extracellular space"/>
    <property type="evidence" value="ECO:0007669"/>
    <property type="project" value="UniProtKB-KW"/>
</dbReference>
<dbReference type="InterPro" id="IPR029034">
    <property type="entry name" value="Cystine-knot_cytokine"/>
</dbReference>
<evidence type="ECO:0000256" key="3">
    <source>
        <dbReference type="ARBA" id="ARBA00022514"/>
    </source>
</evidence>
<evidence type="ECO:0000256" key="1">
    <source>
        <dbReference type="ARBA" id="ARBA00004613"/>
    </source>
</evidence>
<dbReference type="OMA" id="EMHELNG"/>
<dbReference type="PRINTS" id="PR01932">
    <property type="entry name" value="INTRLEUKIN17"/>
</dbReference>
<dbReference type="GO" id="GO:0005125">
    <property type="term" value="F:cytokine activity"/>
    <property type="evidence" value="ECO:0007669"/>
    <property type="project" value="UniProtKB-KW"/>
</dbReference>
<dbReference type="RefSeq" id="XP_051234429.1">
    <property type="nucleotide sequence ID" value="XM_051378469.1"/>
</dbReference>
<keyword evidence="9" id="KW-1185">Reference proteome</keyword>
<evidence type="ECO:0000256" key="2">
    <source>
        <dbReference type="ARBA" id="ARBA00007236"/>
    </source>
</evidence>
<dbReference type="GO" id="GO:0006954">
    <property type="term" value="P:inflammatory response"/>
    <property type="evidence" value="ECO:0007669"/>
    <property type="project" value="InterPro"/>
</dbReference>
<sequence>MTWCSLQMISLGSLLLYQASSRSTCVSKEQFDSRAEAFLRAYRNTAELKVSAEPEPRTCEQTVEELQGDLNKRSLSPWRYSLNRSDDRVPHEIAFAECVCQGCIIDQREDLTYNSVPMLAPLMVLKRSPCPTDRDKYLLKREVIDIPVGCTCALPRYSEG</sequence>
<dbReference type="InterPro" id="IPR010345">
    <property type="entry name" value="IL-17_fam"/>
</dbReference>
<accession>A0A076YJT3</accession>
<comment type="similarity">
    <text evidence="2">Belongs to the IL-17 family.</text>
</comment>
<reference evidence="7" key="1">
    <citation type="journal article" date="2014" name="Dev. Comp. Immunol.">
        <title>T cell transcripts and T cell activities in the gills of the teleost fish sea bass (Dicentrarchus labrax).</title>
        <authorList>
            <person name="Nunez Ortiz N."/>
            <person name="Gerdol M."/>
            <person name="Stocchi V."/>
            <person name="Marozzi C."/>
            <person name="Randelli E."/>
            <person name="Bernini C."/>
            <person name="Buonocore F."/>
            <person name="Picchietti S."/>
            <person name="Papeschi C."/>
            <person name="Sood N."/>
            <person name="Pallavicini A."/>
            <person name="Scapigliati G."/>
        </authorList>
    </citation>
    <scope>NUCLEOTIDE SEQUENCE</scope>
</reference>
<dbReference type="OrthoDB" id="6038945at2759"/>
<evidence type="ECO:0000313" key="9">
    <source>
        <dbReference type="Proteomes" id="UP000694389"/>
    </source>
</evidence>
<proteinExistence type="evidence at transcript level"/>
<feature type="signal peptide" evidence="6">
    <location>
        <begin position="1"/>
        <end position="21"/>
    </location>
</feature>
<organism evidence="7">
    <name type="scientific">Dicentrarchus labrax</name>
    <name type="common">European seabass</name>
    <name type="synonym">Morone labrax</name>
    <dbReference type="NCBI Taxonomy" id="13489"/>
    <lineage>
        <taxon>Eukaryota</taxon>
        <taxon>Metazoa</taxon>
        <taxon>Chordata</taxon>
        <taxon>Craniata</taxon>
        <taxon>Vertebrata</taxon>
        <taxon>Euteleostomi</taxon>
        <taxon>Actinopterygii</taxon>
        <taxon>Neopterygii</taxon>
        <taxon>Teleostei</taxon>
        <taxon>Neoteleostei</taxon>
        <taxon>Acanthomorphata</taxon>
        <taxon>Eupercaria</taxon>
        <taxon>Moronidae</taxon>
        <taxon>Dicentrarchus</taxon>
    </lineage>
</organism>
<feature type="chain" id="PRO_5044539307" evidence="6">
    <location>
        <begin position="22"/>
        <end position="160"/>
    </location>
</feature>
<name>A0A076YJT3_DICLA</name>
<dbReference type="GeneID" id="127351177"/>
<comment type="subcellular location">
    <subcellularLocation>
        <location evidence="1">Secreted</location>
    </subcellularLocation>
</comment>
<evidence type="ECO:0000256" key="5">
    <source>
        <dbReference type="ARBA" id="ARBA00022729"/>
    </source>
</evidence>
<keyword evidence="5 6" id="KW-0732">Signal</keyword>
<gene>
    <name evidence="8" type="primary">LOC127351177</name>
</gene>
<reference evidence="8" key="2">
    <citation type="submission" date="2025-05" db="UniProtKB">
        <authorList>
            <consortium name="Ensembl"/>
        </authorList>
    </citation>
    <scope>IDENTIFICATION</scope>
</reference>
<dbReference type="SUPFAM" id="SSF57501">
    <property type="entry name" value="Cystine-knot cytokines"/>
    <property type="match status" value="1"/>
</dbReference>
<dbReference type="Gene3D" id="2.10.90.10">
    <property type="entry name" value="Cystine-knot cytokines"/>
    <property type="match status" value="1"/>
</dbReference>
<keyword evidence="4" id="KW-0964">Secreted</keyword>
<dbReference type="EMBL" id="KJ818338">
    <property type="protein sequence ID" value="AIK66539.1"/>
    <property type="molecule type" value="mRNA"/>
</dbReference>
<evidence type="ECO:0000313" key="8">
    <source>
        <dbReference type="Ensembl" id="ENSDLAP00005077716.1"/>
    </source>
</evidence>
<dbReference type="GeneTree" id="ENSGT00940000166375"/>
<dbReference type="AlphaFoldDB" id="A0A076YJT3"/>
<evidence type="ECO:0000256" key="6">
    <source>
        <dbReference type="SAM" id="SignalP"/>
    </source>
</evidence>
<evidence type="ECO:0000256" key="4">
    <source>
        <dbReference type="ARBA" id="ARBA00022525"/>
    </source>
</evidence>